<dbReference type="PANTHER" id="PTHR33236:SF11">
    <property type="entry name" value="CUB DOMAIN-CONTAINING PROTEIN"/>
    <property type="match status" value="1"/>
</dbReference>
<evidence type="ECO:0000313" key="1">
    <source>
        <dbReference type="EMBL" id="KAH9421947.1"/>
    </source>
</evidence>
<organism evidence="1 2">
    <name type="scientific">Dermatophagoides pteronyssinus</name>
    <name type="common">European house dust mite</name>
    <dbReference type="NCBI Taxonomy" id="6956"/>
    <lineage>
        <taxon>Eukaryota</taxon>
        <taxon>Metazoa</taxon>
        <taxon>Ecdysozoa</taxon>
        <taxon>Arthropoda</taxon>
        <taxon>Chelicerata</taxon>
        <taxon>Arachnida</taxon>
        <taxon>Acari</taxon>
        <taxon>Acariformes</taxon>
        <taxon>Sarcoptiformes</taxon>
        <taxon>Astigmata</taxon>
        <taxon>Psoroptidia</taxon>
        <taxon>Analgoidea</taxon>
        <taxon>Pyroglyphidae</taxon>
        <taxon>Dermatophagoidinae</taxon>
        <taxon>Dermatophagoides</taxon>
    </lineage>
</organism>
<dbReference type="PANTHER" id="PTHR33236">
    <property type="entry name" value="INTRAFLAGELLAR TRANSPORT PROTEIN 122 FAMILY PROTEIN-RELATED"/>
    <property type="match status" value="1"/>
</dbReference>
<protein>
    <submittedName>
        <fullName evidence="1">Uncharacterized protein</fullName>
    </submittedName>
</protein>
<reference evidence="1 2" key="2">
    <citation type="journal article" date="2022" name="Mol. Biol. Evol.">
        <title>Comparative Genomics Reveals Insights into the Divergent Evolution of Astigmatic Mites and Household Pest Adaptations.</title>
        <authorList>
            <person name="Xiong Q."/>
            <person name="Wan A.T."/>
            <person name="Liu X."/>
            <person name="Fung C.S."/>
            <person name="Xiao X."/>
            <person name="Malainual N."/>
            <person name="Hou J."/>
            <person name="Wang L."/>
            <person name="Wang M."/>
            <person name="Yang K.Y."/>
            <person name="Cui Y."/>
            <person name="Leung E.L."/>
            <person name="Nong W."/>
            <person name="Shin S.K."/>
            <person name="Au S.W."/>
            <person name="Jeong K.Y."/>
            <person name="Chew F.T."/>
            <person name="Hui J.H."/>
            <person name="Leung T.F."/>
            <person name="Tungtrongchitr A."/>
            <person name="Zhong N."/>
            <person name="Liu Z."/>
            <person name="Tsui S.K."/>
        </authorList>
    </citation>
    <scope>NUCLEOTIDE SEQUENCE [LARGE SCALE GENOMIC DNA]</scope>
    <source>
        <strain evidence="1">Derp</strain>
    </source>
</reference>
<keyword evidence="2" id="KW-1185">Reference proteome</keyword>
<accession>A0ABQ8JHN3</accession>
<sequence length="370" mass="41806">MSNDNYHELYKNHNNTAQLARSSSSSFFTVITTMFQSLSLNCSLTFSLKFLTLISSKCSSSLSTVKNDRLRSTTILLVLMFTIIGNHPSTVHSINVMFNSHLSVGTLLHAGPSCIIKPQPRLVNGVNRFLLVDYTQVKHRGICYSTLLCKQKGGVAIGKCGIVPQTCNSISIRNSTYFTSPDYPSLINGSKETETNHNYHDEDNDVYDDLSIINEQSKNNQCSLTIHRMPGIHPICQIRLDIIEYEIEGHHHDDTNMIRYSESDHGCRYINKQSDNASGSSTSGDILDWITLRAMRHDHADIIEPLCPSSKVGQYVIVDVQQHIGPFYLTVHTGSWSGRRRWNLLINQIECDRNPNENERRIQTNTIDTK</sequence>
<evidence type="ECO:0000313" key="2">
    <source>
        <dbReference type="Proteomes" id="UP000887458"/>
    </source>
</evidence>
<proteinExistence type="predicted"/>
<comment type="caution">
    <text evidence="1">The sequence shown here is derived from an EMBL/GenBank/DDBJ whole genome shotgun (WGS) entry which is preliminary data.</text>
</comment>
<name>A0ABQ8JHN3_DERPT</name>
<dbReference type="Proteomes" id="UP000887458">
    <property type="component" value="Unassembled WGS sequence"/>
</dbReference>
<dbReference type="EMBL" id="NJHN03000037">
    <property type="protein sequence ID" value="KAH9421947.1"/>
    <property type="molecule type" value="Genomic_DNA"/>
</dbReference>
<gene>
    <name evidence="1" type="ORF">DERP_002237</name>
</gene>
<reference evidence="1 2" key="1">
    <citation type="journal article" date="2018" name="J. Allergy Clin. Immunol.">
        <title>High-quality assembly of Dermatophagoides pteronyssinus genome and transcriptome reveals a wide range of novel allergens.</title>
        <authorList>
            <person name="Liu X.Y."/>
            <person name="Yang K.Y."/>
            <person name="Wang M.Q."/>
            <person name="Kwok J.S."/>
            <person name="Zeng X."/>
            <person name="Yang Z."/>
            <person name="Xiao X.J."/>
            <person name="Lau C.P."/>
            <person name="Li Y."/>
            <person name="Huang Z.M."/>
            <person name="Ba J.G."/>
            <person name="Yim A.K."/>
            <person name="Ouyang C.Y."/>
            <person name="Ngai S.M."/>
            <person name="Chan T.F."/>
            <person name="Leung E.L."/>
            <person name="Liu L."/>
            <person name="Liu Z.G."/>
            <person name="Tsui S.K."/>
        </authorList>
    </citation>
    <scope>NUCLEOTIDE SEQUENCE [LARGE SCALE GENOMIC DNA]</scope>
    <source>
        <strain evidence="1">Derp</strain>
    </source>
</reference>